<accession>A0AAU7U3W6</accession>
<dbReference type="EMBL" id="CP158294">
    <property type="protein sequence ID" value="XBV47683.1"/>
    <property type="molecule type" value="Genomic_DNA"/>
</dbReference>
<gene>
    <name evidence="1" type="ORF">AAF463_23915</name>
</gene>
<dbReference type="RefSeq" id="WP_350262729.1">
    <property type="nucleotide sequence ID" value="NZ_CP158294.1"/>
</dbReference>
<name>A0AAU7U3W6_9GAMM</name>
<geneLocation type="plasmid" evidence="1">
    <name>plasmindB</name>
</geneLocation>
<reference evidence="1" key="1">
    <citation type="submission" date="2024-06" db="EMBL/GenBank/DDBJ databases">
        <title>Multiomics insights into the TNT degradation mechanism by Pantoea sp. BJ2 isolated from an ammunition destruction site.</title>
        <authorList>
            <person name="Luo J."/>
        </authorList>
    </citation>
    <scope>NUCLEOTIDE SEQUENCE</scope>
    <source>
        <strain evidence="1">BJ2</strain>
        <plasmid evidence="1">plasmindB</plasmid>
    </source>
</reference>
<evidence type="ECO:0000313" key="1">
    <source>
        <dbReference type="EMBL" id="XBV47683.1"/>
    </source>
</evidence>
<protein>
    <submittedName>
        <fullName evidence="1">Uncharacterized protein</fullName>
    </submittedName>
</protein>
<sequence length="449" mass="51417">MRKPLGDGRKTFLFGLKKHQKELLRKNKTYLGREVSFEEEYEPIDNPVLNFVKSISSNKELSKRCIRDEKIIIPKTFSLYEQPEVALNFICSVAKVLAVGKKKSYTIDYSNTRSYCLGAECLLGLAVKEARLLSSQNNGSVPQIHGVYPKNSQHLEIIREVGVVKDMSDDNSHTIQDFTRDDKKKQKRRIFREESIGKEDPSAFAKDKKNSTAESFSKYINQCLLDHRLELKEEANDFLTSCMGELLDNAERHCGLTQRSRWYVRGYVNNSDKNPMCELSVFNFGKTIAETFNELPKDHYSLTKQVKPYVARHLSKPGMFEEGLVTVAALQGRVSCKNILETDSCGTGTIELLKFFQDMIDEIERMRGRGKKPPKMSLISGKCHLSFDGRYPLNKRLVNDGDSEFYTYPFNMEGLEKEPDRAYLRTMSGARFPGVMINIRFPLQKTVSI</sequence>
<keyword evidence="1" id="KW-0614">Plasmid</keyword>
<organism evidence="1">
    <name type="scientific">Pantoea sp. BJ2</name>
    <dbReference type="NCBI Taxonomy" id="3141322"/>
    <lineage>
        <taxon>Bacteria</taxon>
        <taxon>Pseudomonadati</taxon>
        <taxon>Pseudomonadota</taxon>
        <taxon>Gammaproteobacteria</taxon>
        <taxon>Enterobacterales</taxon>
        <taxon>Erwiniaceae</taxon>
        <taxon>Pantoea</taxon>
    </lineage>
</organism>
<dbReference type="AlphaFoldDB" id="A0AAU7U3W6"/>
<proteinExistence type="predicted"/>